<dbReference type="Proteomes" id="UP000305282">
    <property type="component" value="Unassembled WGS sequence"/>
</dbReference>
<protein>
    <submittedName>
        <fullName evidence="2">Uncharacterized protein</fullName>
    </submittedName>
</protein>
<evidence type="ECO:0000313" key="2">
    <source>
        <dbReference type="EMBL" id="THJ76067.1"/>
    </source>
</evidence>
<dbReference type="EMBL" id="SSXH01000018">
    <property type="protein sequence ID" value="THJ76067.1"/>
    <property type="molecule type" value="Genomic_DNA"/>
</dbReference>
<keyword evidence="3" id="KW-1185">Reference proteome</keyword>
<feature type="transmembrane region" description="Helical" evidence="1">
    <location>
        <begin position="57"/>
        <end position="80"/>
    </location>
</feature>
<comment type="caution">
    <text evidence="2">The sequence shown here is derived from an EMBL/GenBank/DDBJ whole genome shotgun (WGS) entry which is preliminary data.</text>
</comment>
<evidence type="ECO:0000313" key="3">
    <source>
        <dbReference type="Proteomes" id="UP000305282"/>
    </source>
</evidence>
<evidence type="ECO:0000256" key="1">
    <source>
        <dbReference type="SAM" id="Phobius"/>
    </source>
</evidence>
<dbReference type="RefSeq" id="WP_136446607.1">
    <property type="nucleotide sequence ID" value="NZ_CADCWT010000283.1"/>
</dbReference>
<accession>A0A4S5EU46</accession>
<gene>
    <name evidence="2" type="ORF">E7Y31_01770</name>
</gene>
<organism evidence="2 3">
    <name type="scientific">Candidatus Frankia alpina</name>
    <dbReference type="NCBI Taxonomy" id="2699483"/>
    <lineage>
        <taxon>Bacteria</taxon>
        <taxon>Bacillati</taxon>
        <taxon>Actinomycetota</taxon>
        <taxon>Actinomycetes</taxon>
        <taxon>Frankiales</taxon>
        <taxon>Frankiaceae</taxon>
        <taxon>Frankia</taxon>
    </lineage>
</organism>
<keyword evidence="1" id="KW-0812">Transmembrane</keyword>
<proteinExistence type="predicted"/>
<keyword evidence="1" id="KW-0472">Membrane</keyword>
<dbReference type="AlphaFoldDB" id="A0A4S5EU46"/>
<name>A0A4S5EU46_9ACTN</name>
<keyword evidence="1" id="KW-1133">Transmembrane helix</keyword>
<sequence length="99" mass="10585">MSGLLLGLVAGLTWAVLPPTGADRVSAVPGEHAARPALWVYLVRRSGGRSRWRLLAAPAALLLHVVAGLAWTTALVVRAADLAIEWTARRVDLWVDPDS</sequence>
<reference evidence="2 3" key="1">
    <citation type="submission" date="2019-04" db="EMBL/GenBank/DDBJ databases">
        <title>Draft genome sequences for three unisolated Alnus-infective Frankia Sp+ strains, AgTrS, AiOr and AvVan, the first sequenced Frankia strains able to sporulate in-planta.</title>
        <authorList>
            <person name="Bethencourt L."/>
            <person name="Vautrin F."/>
            <person name="Taib N."/>
            <person name="Dubost A."/>
            <person name="Castro-Garcia L."/>
            <person name="Imbaud O."/>
            <person name="Abrouk D."/>
            <person name="Fournier P."/>
            <person name="Briolay J."/>
            <person name="Nguyen A."/>
            <person name="Normand P."/>
            <person name="Fernandez M.P."/>
            <person name="Brochier-Armanet C."/>
            <person name="Herrera-Belaroussi A."/>
        </authorList>
    </citation>
    <scope>NUCLEOTIDE SEQUENCE [LARGE SCALE GENOMIC DNA]</scope>
    <source>
        <strain evidence="2 3">AvVan</strain>
    </source>
</reference>